<dbReference type="Proteomes" id="UP001549799">
    <property type="component" value="Unassembled WGS sequence"/>
</dbReference>
<evidence type="ECO:0000256" key="1">
    <source>
        <dbReference type="SAM" id="MobiDB-lite"/>
    </source>
</evidence>
<feature type="domain" description="Outer membrane protein beta-barrel" evidence="3">
    <location>
        <begin position="286"/>
        <end position="464"/>
    </location>
</feature>
<accession>A0ABV2SR14</accession>
<feature type="compositionally biased region" description="Polar residues" evidence="1">
    <location>
        <begin position="129"/>
        <end position="150"/>
    </location>
</feature>
<evidence type="ECO:0000259" key="3">
    <source>
        <dbReference type="Pfam" id="PF13568"/>
    </source>
</evidence>
<evidence type="ECO:0000256" key="2">
    <source>
        <dbReference type="SAM" id="Phobius"/>
    </source>
</evidence>
<gene>
    <name evidence="4" type="ORF">ABXZ36_02905</name>
</gene>
<reference evidence="4 5" key="1">
    <citation type="submission" date="2024-07" db="EMBL/GenBank/DDBJ databases">
        <title>The genome sequence of type strain Sediminicola arcticus GDMCC 1.2805.</title>
        <authorList>
            <person name="Liu Y."/>
        </authorList>
    </citation>
    <scope>NUCLEOTIDE SEQUENCE [LARGE SCALE GENOMIC DNA]</scope>
    <source>
        <strain evidence="4 5">GDMCC 1.2805</strain>
    </source>
</reference>
<sequence length="499" mass="54545">MKKNLDNLFQEKLTDLHELPNDKVWKSIETSLDTHSKSRRIVPLWWTIGGVAALVAILFYIVQPNATDLNINTIITDTEQRNLEALEVVDENEDRNLEIQKGTLTNTEISEKSQNKPKDGLTGTKNEENAWTSTSTENQSTPKTNNRVSNNVISTTQNNKKEKAIAPINLSDPSKMTGQTAKGNIVAAINESLKKNTPAATILDTDNNKNILSPHSLNSEALEIAGQEPKNNGTLSDKKSVYDEINTEEKDKAIVAANSNKWSVEPSVAPVYFNGFGSGSSIHPEFTSNSKSGNVNLSYGVFVSYEVSKKLSVRSGVHKVDYGYNTNDVAFTSSFAAANNSSLTNISYSANASNIIVVSTSNTKPASNIQGEISGKTPSRNGSMIQQFGYLEIPLELNYALLDKDFGISLVGGFSSLFLTNNAVILEADGLNTQIGEANNINDINFSSNIGFGLNYKFTPKIKLNIEPVFKYHLNTFSNTAGDFNPFSIGIYSGFNFKF</sequence>
<comment type="caution">
    <text evidence="4">The sequence shown here is derived from an EMBL/GenBank/DDBJ whole genome shotgun (WGS) entry which is preliminary data.</text>
</comment>
<dbReference type="Pfam" id="PF13568">
    <property type="entry name" value="OMP_b-brl_2"/>
    <property type="match status" value="1"/>
</dbReference>
<protein>
    <submittedName>
        <fullName evidence="4">Outer membrane beta-barrel protein</fullName>
    </submittedName>
</protein>
<keyword evidence="5" id="KW-1185">Reference proteome</keyword>
<name>A0ABV2SR14_9FLAO</name>
<feature type="compositionally biased region" description="Basic and acidic residues" evidence="1">
    <location>
        <begin position="109"/>
        <end position="119"/>
    </location>
</feature>
<proteinExistence type="predicted"/>
<dbReference type="EMBL" id="JBEXAE010000001">
    <property type="protein sequence ID" value="MET6989592.1"/>
    <property type="molecule type" value="Genomic_DNA"/>
</dbReference>
<feature type="region of interest" description="Disordered" evidence="1">
    <location>
        <begin position="97"/>
        <end position="150"/>
    </location>
</feature>
<dbReference type="RefSeq" id="WP_354613964.1">
    <property type="nucleotide sequence ID" value="NZ_JBEXAE010000001.1"/>
</dbReference>
<keyword evidence="2" id="KW-1133">Transmembrane helix</keyword>
<keyword evidence="2" id="KW-0812">Transmembrane</keyword>
<organism evidence="4 5">
    <name type="scientific">Sediminicola arcticus</name>
    <dbReference type="NCBI Taxonomy" id="1574308"/>
    <lineage>
        <taxon>Bacteria</taxon>
        <taxon>Pseudomonadati</taxon>
        <taxon>Bacteroidota</taxon>
        <taxon>Flavobacteriia</taxon>
        <taxon>Flavobacteriales</taxon>
        <taxon>Flavobacteriaceae</taxon>
        <taxon>Sediminicola</taxon>
    </lineage>
</organism>
<evidence type="ECO:0000313" key="5">
    <source>
        <dbReference type="Proteomes" id="UP001549799"/>
    </source>
</evidence>
<feature type="transmembrane region" description="Helical" evidence="2">
    <location>
        <begin position="44"/>
        <end position="62"/>
    </location>
</feature>
<dbReference type="InterPro" id="IPR025665">
    <property type="entry name" value="Beta-barrel_OMP_2"/>
</dbReference>
<evidence type="ECO:0000313" key="4">
    <source>
        <dbReference type="EMBL" id="MET6989592.1"/>
    </source>
</evidence>
<keyword evidence="2" id="KW-0472">Membrane</keyword>